<gene>
    <name evidence="1" type="ORF">Zm00014a_036691</name>
</gene>
<reference evidence="1" key="1">
    <citation type="journal article" date="2018" name="Nat. Genet.">
        <title>Extensive intraspecific gene order and gene structural variations between Mo17 and other maize genomes.</title>
        <authorList>
            <person name="Sun S."/>
            <person name="Zhou Y."/>
            <person name="Chen J."/>
            <person name="Shi J."/>
            <person name="Zhao H."/>
            <person name="Zhao H."/>
            <person name="Song W."/>
            <person name="Zhang M."/>
            <person name="Cui Y."/>
            <person name="Dong X."/>
            <person name="Liu H."/>
            <person name="Ma X."/>
            <person name="Jiao Y."/>
            <person name="Wang B."/>
            <person name="Wei X."/>
            <person name="Stein J.C."/>
            <person name="Glaubitz J.C."/>
            <person name="Lu F."/>
            <person name="Yu G."/>
            <person name="Liang C."/>
            <person name="Fengler K."/>
            <person name="Li B."/>
            <person name="Rafalski A."/>
            <person name="Schnable P.S."/>
            <person name="Ware D.H."/>
            <person name="Buckler E.S."/>
            <person name="Lai J."/>
        </authorList>
    </citation>
    <scope>NUCLEOTIDE SEQUENCE [LARGE SCALE GENOMIC DNA]</scope>
    <source>
        <tissue evidence="1">Seedling</tissue>
    </source>
</reference>
<proteinExistence type="predicted"/>
<organism evidence="1">
    <name type="scientific">Zea mays</name>
    <name type="common">Maize</name>
    <dbReference type="NCBI Taxonomy" id="4577"/>
    <lineage>
        <taxon>Eukaryota</taxon>
        <taxon>Viridiplantae</taxon>
        <taxon>Streptophyta</taxon>
        <taxon>Embryophyta</taxon>
        <taxon>Tracheophyta</taxon>
        <taxon>Spermatophyta</taxon>
        <taxon>Magnoliopsida</taxon>
        <taxon>Liliopsida</taxon>
        <taxon>Poales</taxon>
        <taxon>Poaceae</taxon>
        <taxon>PACMAD clade</taxon>
        <taxon>Panicoideae</taxon>
        <taxon>Andropogonodae</taxon>
        <taxon>Andropogoneae</taxon>
        <taxon>Tripsacinae</taxon>
        <taxon>Zea</taxon>
    </lineage>
</organism>
<dbReference type="Proteomes" id="UP000251960">
    <property type="component" value="Chromosome 1"/>
</dbReference>
<evidence type="ECO:0000313" key="1">
    <source>
        <dbReference type="EMBL" id="PWZ55833.1"/>
    </source>
</evidence>
<feature type="non-terminal residue" evidence="1">
    <location>
        <position position="1"/>
    </location>
</feature>
<comment type="caution">
    <text evidence="1">The sequence shown here is derived from an EMBL/GenBank/DDBJ whole genome shotgun (WGS) entry which is preliminary data.</text>
</comment>
<name>A0A317YBE0_MAIZE</name>
<sequence length="36" mass="4202">FRNYFGQPTRLSFRKDYSSPLLHYIDPTAATGDTHK</sequence>
<dbReference type="EMBL" id="NCVQ01000001">
    <property type="protein sequence ID" value="PWZ55833.1"/>
    <property type="molecule type" value="Genomic_DNA"/>
</dbReference>
<accession>A0A317YBE0</accession>
<protein>
    <submittedName>
        <fullName evidence="1">Uncharacterized protein</fullName>
    </submittedName>
</protein>
<dbReference type="AlphaFoldDB" id="A0A317YBE0"/>